<name>A0AAN8X783_HALRR</name>
<evidence type="ECO:0000256" key="5">
    <source>
        <dbReference type="ARBA" id="ARBA00022771"/>
    </source>
</evidence>
<dbReference type="SMART" id="SM00355">
    <property type="entry name" value="ZnF_C2H2"/>
    <property type="match status" value="9"/>
</dbReference>
<keyword evidence="15" id="KW-1185">Reference proteome</keyword>
<keyword evidence="10" id="KW-0539">Nucleus</keyword>
<keyword evidence="6" id="KW-0862">Zinc</keyword>
<evidence type="ECO:0000256" key="8">
    <source>
        <dbReference type="ARBA" id="ARBA00023125"/>
    </source>
</evidence>
<evidence type="ECO:0000256" key="12">
    <source>
        <dbReference type="SAM" id="MobiDB-lite"/>
    </source>
</evidence>
<feature type="compositionally biased region" description="Basic and acidic residues" evidence="12">
    <location>
        <begin position="353"/>
        <end position="374"/>
    </location>
</feature>
<dbReference type="SUPFAM" id="SSF57667">
    <property type="entry name" value="beta-beta-alpha zinc fingers"/>
    <property type="match status" value="5"/>
</dbReference>
<dbReference type="GO" id="GO:0000977">
    <property type="term" value="F:RNA polymerase II transcription regulatory region sequence-specific DNA binding"/>
    <property type="evidence" value="ECO:0007669"/>
    <property type="project" value="TreeGrafter"/>
</dbReference>
<feature type="compositionally biased region" description="Polar residues" evidence="12">
    <location>
        <begin position="378"/>
        <end position="394"/>
    </location>
</feature>
<dbReference type="Proteomes" id="UP001381693">
    <property type="component" value="Unassembled WGS sequence"/>
</dbReference>
<evidence type="ECO:0000256" key="1">
    <source>
        <dbReference type="ARBA" id="ARBA00003767"/>
    </source>
</evidence>
<evidence type="ECO:0000256" key="9">
    <source>
        <dbReference type="ARBA" id="ARBA00023163"/>
    </source>
</evidence>
<evidence type="ECO:0000256" key="6">
    <source>
        <dbReference type="ARBA" id="ARBA00022833"/>
    </source>
</evidence>
<gene>
    <name evidence="14" type="ORF">SK128_023160</name>
</gene>
<feature type="domain" description="C2H2-type" evidence="13">
    <location>
        <begin position="225"/>
        <end position="252"/>
    </location>
</feature>
<dbReference type="InterPro" id="IPR050717">
    <property type="entry name" value="C2H2-ZF_Transcription_Reg"/>
</dbReference>
<evidence type="ECO:0000256" key="2">
    <source>
        <dbReference type="ARBA" id="ARBA00004123"/>
    </source>
</evidence>
<dbReference type="GO" id="GO:0000981">
    <property type="term" value="F:DNA-binding transcription factor activity, RNA polymerase II-specific"/>
    <property type="evidence" value="ECO:0007669"/>
    <property type="project" value="TreeGrafter"/>
</dbReference>
<dbReference type="Pfam" id="PF00096">
    <property type="entry name" value="zf-C2H2"/>
    <property type="match status" value="8"/>
</dbReference>
<protein>
    <recommendedName>
        <fullName evidence="13">C2H2-type domain-containing protein</fullName>
    </recommendedName>
</protein>
<dbReference type="GO" id="GO:0008270">
    <property type="term" value="F:zinc ion binding"/>
    <property type="evidence" value="ECO:0007669"/>
    <property type="project" value="UniProtKB-KW"/>
</dbReference>
<dbReference type="PANTHER" id="PTHR14196:SF12">
    <property type="entry name" value="ZINC FINGER PROTEIN 208-LIKE"/>
    <property type="match status" value="1"/>
</dbReference>
<dbReference type="PANTHER" id="PTHR14196">
    <property type="entry name" value="ODD-SKIPPED - RELATED"/>
    <property type="match status" value="1"/>
</dbReference>
<dbReference type="FunFam" id="3.30.160.60:FF:000624">
    <property type="entry name" value="zinc finger protein 697"/>
    <property type="match status" value="2"/>
</dbReference>
<keyword evidence="3" id="KW-0479">Metal-binding</keyword>
<feature type="domain" description="C2H2-type" evidence="13">
    <location>
        <begin position="113"/>
        <end position="140"/>
    </location>
</feature>
<comment type="caution">
    <text evidence="14">The sequence shown here is derived from an EMBL/GenBank/DDBJ whole genome shotgun (WGS) entry which is preliminary data.</text>
</comment>
<evidence type="ECO:0000256" key="4">
    <source>
        <dbReference type="ARBA" id="ARBA00022737"/>
    </source>
</evidence>
<accession>A0AAN8X783</accession>
<dbReference type="GO" id="GO:0005634">
    <property type="term" value="C:nucleus"/>
    <property type="evidence" value="ECO:0007669"/>
    <property type="project" value="UniProtKB-SubCell"/>
</dbReference>
<feature type="domain" description="C2H2-type" evidence="13">
    <location>
        <begin position="197"/>
        <end position="224"/>
    </location>
</feature>
<keyword evidence="9" id="KW-0804">Transcription</keyword>
<dbReference type="GO" id="GO:0048598">
    <property type="term" value="P:embryonic morphogenesis"/>
    <property type="evidence" value="ECO:0007669"/>
    <property type="project" value="UniProtKB-ARBA"/>
</dbReference>
<comment type="function">
    <text evidence="1">May be involved in transcriptional regulation.</text>
</comment>
<feature type="region of interest" description="Disordered" evidence="12">
    <location>
        <begin position="336"/>
        <end position="398"/>
    </location>
</feature>
<evidence type="ECO:0000313" key="14">
    <source>
        <dbReference type="EMBL" id="KAK7077837.1"/>
    </source>
</evidence>
<keyword evidence="7" id="KW-0805">Transcription regulation</keyword>
<dbReference type="PROSITE" id="PS00028">
    <property type="entry name" value="ZINC_FINGER_C2H2_1"/>
    <property type="match status" value="9"/>
</dbReference>
<evidence type="ECO:0000256" key="7">
    <source>
        <dbReference type="ARBA" id="ARBA00023015"/>
    </source>
</evidence>
<dbReference type="FunFam" id="3.30.160.60:FF:000100">
    <property type="entry name" value="Zinc finger 45-like"/>
    <property type="match status" value="3"/>
</dbReference>
<dbReference type="InterPro" id="IPR013087">
    <property type="entry name" value="Znf_C2H2_type"/>
</dbReference>
<dbReference type="Gene3D" id="3.30.160.60">
    <property type="entry name" value="Classic Zinc Finger"/>
    <property type="match status" value="9"/>
</dbReference>
<evidence type="ECO:0000256" key="3">
    <source>
        <dbReference type="ARBA" id="ARBA00022723"/>
    </source>
</evidence>
<dbReference type="InterPro" id="IPR036236">
    <property type="entry name" value="Znf_C2H2_sf"/>
</dbReference>
<feature type="domain" description="C2H2-type" evidence="13">
    <location>
        <begin position="253"/>
        <end position="280"/>
    </location>
</feature>
<dbReference type="AlphaFoldDB" id="A0AAN8X783"/>
<feature type="domain" description="C2H2-type" evidence="13">
    <location>
        <begin position="85"/>
        <end position="112"/>
    </location>
</feature>
<proteinExistence type="predicted"/>
<dbReference type="GO" id="GO:0042802">
    <property type="term" value="F:identical protein binding"/>
    <property type="evidence" value="ECO:0007669"/>
    <property type="project" value="UniProtKB-ARBA"/>
</dbReference>
<reference evidence="14 15" key="1">
    <citation type="submission" date="2023-11" db="EMBL/GenBank/DDBJ databases">
        <title>Halocaridina rubra genome assembly.</title>
        <authorList>
            <person name="Smith C."/>
        </authorList>
    </citation>
    <scope>NUCLEOTIDE SEQUENCE [LARGE SCALE GENOMIC DNA]</scope>
    <source>
        <strain evidence="14">EP-1</strain>
        <tissue evidence="14">Whole</tissue>
    </source>
</reference>
<feature type="domain" description="C2H2-type" evidence="13">
    <location>
        <begin position="281"/>
        <end position="308"/>
    </location>
</feature>
<evidence type="ECO:0000259" key="13">
    <source>
        <dbReference type="PROSITE" id="PS50157"/>
    </source>
</evidence>
<dbReference type="EMBL" id="JAXCGZ010008207">
    <property type="protein sequence ID" value="KAK7077837.1"/>
    <property type="molecule type" value="Genomic_DNA"/>
</dbReference>
<dbReference type="PROSITE" id="PS50157">
    <property type="entry name" value="ZINC_FINGER_C2H2_2"/>
    <property type="match status" value="9"/>
</dbReference>
<keyword evidence="5 11" id="KW-0863">Zinc-finger</keyword>
<dbReference type="FunFam" id="3.30.160.60:FF:002343">
    <property type="entry name" value="Zinc finger protein 33A"/>
    <property type="match status" value="1"/>
</dbReference>
<feature type="domain" description="C2H2-type" evidence="13">
    <location>
        <begin position="57"/>
        <end position="84"/>
    </location>
</feature>
<keyword evidence="4" id="KW-0677">Repeat</keyword>
<evidence type="ECO:0000256" key="10">
    <source>
        <dbReference type="ARBA" id="ARBA00023242"/>
    </source>
</evidence>
<evidence type="ECO:0000313" key="15">
    <source>
        <dbReference type="Proteomes" id="UP001381693"/>
    </source>
</evidence>
<sequence length="708" mass="80126">MMAHSLIDAAMIDGSYDPYTDMSTFSTNLCDVVDNDNMDLYGHSDDQEVYINRSKRLMCKICNKAFRNKSLLKKHTAMHGKEQQYECDECNKKFNRKESLTRHKIIHTGMKFFECPECGRMFNQNGHLQTHMLVHTKEKNFECLQCSMKFARKDNLRRHLLLHSRKKSHECTVCGKLFNQHGHLEAHMVVHSQEKNFQCQTCCMKFARRDTLKRHMLVHTKEKTFECEACGERFIQNSHLKAHALVHTKEKNYKCTDCGKKFARKGSLKRHTLVHSGERTHVCSECGKGFIQKTHLNKHQSVHLGTRKKKKDEEGNVDEFIQNINNVEVHIEQISPAKTDGNARDLSLLNKNGDNDKKSLQPTHQDHLDKDVKKTHQSGKNIPIPTQNNTNYPQKNPPPCKMPNDTIETHKIPTSNHQVQNIHPTVLVNPQRMNNLPQCSGPPNAPFSPGNLVARPTGPHGMANEAQPQEVAQMQPSNLLTSSNSVMALALIDHFLTGNESEEGCVAGANVKGKSGNHWMEKTQQELLAAQTLSAIGQNHPQATLGINSQGVPCNPQPPSQILHNPGHPPPRLRFPGNPEWMSQGRPISVHPQSEVMYNMCPPNHDLFRYYSAPNVPLPHPYGNREYAQYKDAMPRMSDGTGSPTDMRASPRKPKFPQKVIVPFGDRQTPPMSLQNPIMNSSMPVYAHKIPDQHRPLHKPLTQSVGGL</sequence>
<feature type="domain" description="C2H2-type" evidence="13">
    <location>
        <begin position="169"/>
        <end position="196"/>
    </location>
</feature>
<comment type="subcellular location">
    <subcellularLocation>
        <location evidence="2">Nucleus</location>
    </subcellularLocation>
</comment>
<evidence type="ECO:0000256" key="11">
    <source>
        <dbReference type="PROSITE-ProRule" id="PRU00042"/>
    </source>
</evidence>
<dbReference type="FunFam" id="3.30.160.60:FF:000496">
    <property type="entry name" value="Zinc finger with KRAB and SCAN domains 1"/>
    <property type="match status" value="1"/>
</dbReference>
<keyword evidence="8" id="KW-0238">DNA-binding</keyword>
<organism evidence="14 15">
    <name type="scientific">Halocaridina rubra</name>
    <name type="common">Hawaiian red shrimp</name>
    <dbReference type="NCBI Taxonomy" id="373956"/>
    <lineage>
        <taxon>Eukaryota</taxon>
        <taxon>Metazoa</taxon>
        <taxon>Ecdysozoa</taxon>
        <taxon>Arthropoda</taxon>
        <taxon>Crustacea</taxon>
        <taxon>Multicrustacea</taxon>
        <taxon>Malacostraca</taxon>
        <taxon>Eumalacostraca</taxon>
        <taxon>Eucarida</taxon>
        <taxon>Decapoda</taxon>
        <taxon>Pleocyemata</taxon>
        <taxon>Caridea</taxon>
        <taxon>Atyoidea</taxon>
        <taxon>Atyidae</taxon>
        <taxon>Halocaridina</taxon>
    </lineage>
</organism>
<feature type="domain" description="C2H2-type" evidence="13">
    <location>
        <begin position="141"/>
        <end position="168"/>
    </location>
</feature>